<evidence type="ECO:0000259" key="1">
    <source>
        <dbReference type="Pfam" id="PF13271"/>
    </source>
</evidence>
<dbReference type="KEGG" id="adi:B5T_00323"/>
<dbReference type="HOGENOM" id="CLU_062193_1_1_6"/>
<protein>
    <recommendedName>
        <fullName evidence="1">DUF4062 domain-containing protein</fullName>
    </recommendedName>
</protein>
<gene>
    <name evidence="2" type="ordered locus">B5T_00323</name>
</gene>
<dbReference type="AlphaFoldDB" id="K0C7X0"/>
<name>K0C7X0_ALCDB</name>
<proteinExistence type="predicted"/>
<sequence length="386" mass="45117">MPRETRWEFDRRGRACSIEKMSWLRWAFLFGGNMEKRYQVFLSSTYEDLKEERLEVMKAILELDCFPVGMEYFPAANEDQWTYISDLIDQCDYYILVLGGRYGSTDEEGIGYTQKEYEYAIEKGIPVIAFVHADPGARQQKYSESTDLGRRKFDHFRRVLRTRLYKEWNNPYELGAVVSRSLSQLIKKNPRPGWVRADRLASEESYKEIVRLRNLIEARDKELAHLRVEAPTGSGRLAQGEEVFQLEYRATLSDRSKGHRDVDRHERISDMSSHSWDEIFESFAPYLIVDSRESDIKSSLARLVKESSEKKLVRDDPNIELSSFYIPDRVVHKVIVQFTALGMLEVSSEQTDKKTVRLYRLTALGRRHMMEVSAIVSKKDRCSREG</sequence>
<feature type="domain" description="DUF4062" evidence="1">
    <location>
        <begin position="39"/>
        <end position="120"/>
    </location>
</feature>
<dbReference type="InterPro" id="IPR025139">
    <property type="entry name" value="DUF4062"/>
</dbReference>
<dbReference type="OrthoDB" id="72299at2"/>
<evidence type="ECO:0000313" key="2">
    <source>
        <dbReference type="EMBL" id="AFT68610.1"/>
    </source>
</evidence>
<accession>K0C7X0</accession>
<dbReference type="Proteomes" id="UP000006286">
    <property type="component" value="Chromosome"/>
</dbReference>
<dbReference type="EMBL" id="CP003466">
    <property type="protein sequence ID" value="AFT68610.1"/>
    <property type="molecule type" value="Genomic_DNA"/>
</dbReference>
<dbReference type="Pfam" id="PF13271">
    <property type="entry name" value="DUF4062"/>
    <property type="match status" value="1"/>
</dbReference>
<dbReference type="eggNOG" id="COG2865">
    <property type="taxonomic scope" value="Bacteria"/>
</dbReference>
<keyword evidence="3" id="KW-1185">Reference proteome</keyword>
<dbReference type="PATRIC" id="fig|930169.3.peg.315"/>
<reference evidence="2 3" key="1">
    <citation type="journal article" date="2012" name="J. Bacteriol.">
        <title>Complete genome sequence of Alcanivorax dieselolei type strain B5.</title>
        <authorList>
            <person name="Lai Q."/>
            <person name="Li W."/>
            <person name="Shao Z."/>
        </authorList>
    </citation>
    <scope>NUCLEOTIDE SEQUENCE [LARGE SCALE GENOMIC DNA]</scope>
    <source>
        <strain evidence="3">DSM 16502 / CGMCC 1.3690 / B-5</strain>
    </source>
</reference>
<dbReference type="STRING" id="930169.B5T_00323"/>
<organism evidence="2 3">
    <name type="scientific">Alcanivorax dieselolei (strain DSM 16502 / CGMCC 1.3690 / MCCC 1A00001 / B-5)</name>
    <name type="common">Alloalcanivorax dieselolei</name>
    <dbReference type="NCBI Taxonomy" id="930169"/>
    <lineage>
        <taxon>Bacteria</taxon>
        <taxon>Pseudomonadati</taxon>
        <taxon>Pseudomonadota</taxon>
        <taxon>Gammaproteobacteria</taxon>
        <taxon>Oceanospirillales</taxon>
        <taxon>Alcanivoracaceae</taxon>
        <taxon>Alloalcanivorax</taxon>
    </lineage>
</organism>
<evidence type="ECO:0000313" key="3">
    <source>
        <dbReference type="Proteomes" id="UP000006286"/>
    </source>
</evidence>